<dbReference type="Proteomes" id="UP001606302">
    <property type="component" value="Unassembled WGS sequence"/>
</dbReference>
<feature type="domain" description="MlaB-like STAS" evidence="1">
    <location>
        <begin position="4"/>
        <end position="91"/>
    </location>
</feature>
<accession>A0ABW7GNQ2</accession>
<dbReference type="InterPro" id="IPR058548">
    <property type="entry name" value="MlaB-like_STAS"/>
</dbReference>
<proteinExistence type="predicted"/>
<dbReference type="SUPFAM" id="SSF52091">
    <property type="entry name" value="SpoIIaa-like"/>
    <property type="match status" value="1"/>
</dbReference>
<reference evidence="2 3" key="1">
    <citation type="submission" date="2024-08" db="EMBL/GenBank/DDBJ databases">
        <authorList>
            <person name="Lu H."/>
        </authorList>
    </citation>
    <scope>NUCLEOTIDE SEQUENCE [LARGE SCALE GENOMIC DNA]</scope>
    <source>
        <strain evidence="2 3">DXS20W</strain>
    </source>
</reference>
<evidence type="ECO:0000313" key="3">
    <source>
        <dbReference type="Proteomes" id="UP001606302"/>
    </source>
</evidence>
<comment type="caution">
    <text evidence="2">The sequence shown here is derived from an EMBL/GenBank/DDBJ whole genome shotgun (WGS) entry which is preliminary data.</text>
</comment>
<keyword evidence="3" id="KW-1185">Reference proteome</keyword>
<evidence type="ECO:0000313" key="2">
    <source>
        <dbReference type="EMBL" id="MFG6463578.1"/>
    </source>
</evidence>
<sequence length="106" mass="11152">MSGLKLPARLRMDGARAAWALMSPALRAEAAQVLAAAGREVRLSAIELKDFDSSALSLLLSAARQCSEQGATLKLDGAPEKLRELARVYGVAELLWPPSPAPAAQA</sequence>
<name>A0ABW7GNQ2_9BURK</name>
<dbReference type="Gene3D" id="3.30.750.24">
    <property type="entry name" value="STAS domain"/>
    <property type="match status" value="1"/>
</dbReference>
<protein>
    <submittedName>
        <fullName evidence="2">STAS domain-containing protein</fullName>
    </submittedName>
</protein>
<evidence type="ECO:0000259" key="1">
    <source>
        <dbReference type="Pfam" id="PF13466"/>
    </source>
</evidence>
<dbReference type="InterPro" id="IPR036513">
    <property type="entry name" value="STAS_dom_sf"/>
</dbReference>
<dbReference type="Pfam" id="PF13466">
    <property type="entry name" value="STAS_2"/>
    <property type="match status" value="1"/>
</dbReference>
<organism evidence="2 3">
    <name type="scientific">Pelomonas lactea</name>
    <dbReference type="NCBI Taxonomy" id="3299030"/>
    <lineage>
        <taxon>Bacteria</taxon>
        <taxon>Pseudomonadati</taxon>
        <taxon>Pseudomonadota</taxon>
        <taxon>Betaproteobacteria</taxon>
        <taxon>Burkholderiales</taxon>
        <taxon>Sphaerotilaceae</taxon>
        <taxon>Roseateles</taxon>
    </lineage>
</organism>
<dbReference type="EMBL" id="JBIGHX010000007">
    <property type="protein sequence ID" value="MFG6463578.1"/>
    <property type="molecule type" value="Genomic_DNA"/>
</dbReference>
<gene>
    <name evidence="2" type="ORF">ACG04Q_18535</name>
</gene>